<comment type="caution">
    <text evidence="1">The sequence shown here is derived from an EMBL/GenBank/DDBJ whole genome shotgun (WGS) entry which is preliminary data.</text>
</comment>
<evidence type="ECO:0000313" key="1">
    <source>
        <dbReference type="EMBL" id="PLQ00881.1"/>
    </source>
</evidence>
<name>A0A2N5CF72_9BURK</name>
<dbReference type="AlphaFoldDB" id="A0A2N5CF72"/>
<reference evidence="1 2" key="1">
    <citation type="submission" date="2017-12" db="EMBL/GenBank/DDBJ databases">
        <title>Genome sequence of the active heterotrophic nitrifier-denitrifier, Cupriavidus pauculus UM1.</title>
        <authorList>
            <person name="Putonti C."/>
            <person name="Castignetti D."/>
        </authorList>
    </citation>
    <scope>NUCLEOTIDE SEQUENCE [LARGE SCALE GENOMIC DNA]</scope>
    <source>
        <strain evidence="1 2">UM1</strain>
    </source>
</reference>
<sequence length="125" mass="14544">MARRERFDICALGIHEHLEVFRTGRQQDCRFTLGMLKATLEDSPSTLRYLLTEVLKLPADKTAELRGLLELTSMIECSKLVWRGCADVRPKTCPRPPERRRGNSHEYSQKLVAIRSIYITIVWER</sequence>
<gene>
    <name evidence="1" type="ORF">CYJ10_10690</name>
</gene>
<organism evidence="1 2">
    <name type="scientific">Cupriavidus pauculus</name>
    <dbReference type="NCBI Taxonomy" id="82633"/>
    <lineage>
        <taxon>Bacteria</taxon>
        <taxon>Pseudomonadati</taxon>
        <taxon>Pseudomonadota</taxon>
        <taxon>Betaproteobacteria</taxon>
        <taxon>Burkholderiales</taxon>
        <taxon>Burkholderiaceae</taxon>
        <taxon>Cupriavidus</taxon>
    </lineage>
</organism>
<dbReference type="Proteomes" id="UP000234341">
    <property type="component" value="Unassembled WGS sequence"/>
</dbReference>
<protein>
    <submittedName>
        <fullName evidence="1">Uncharacterized protein</fullName>
    </submittedName>
</protein>
<accession>A0A2N5CF72</accession>
<dbReference type="EMBL" id="PJRP01000003">
    <property type="protein sequence ID" value="PLQ00881.1"/>
    <property type="molecule type" value="Genomic_DNA"/>
</dbReference>
<proteinExistence type="predicted"/>
<evidence type="ECO:0000313" key="2">
    <source>
        <dbReference type="Proteomes" id="UP000234341"/>
    </source>
</evidence>